<feature type="transmembrane region" description="Helical" evidence="2">
    <location>
        <begin position="295"/>
        <end position="315"/>
    </location>
</feature>
<keyword evidence="4" id="KW-1185">Reference proteome</keyword>
<dbReference type="EMBL" id="JAAXPN010000001">
    <property type="protein sequence ID" value="NKZ23538.1"/>
    <property type="molecule type" value="Genomic_DNA"/>
</dbReference>
<evidence type="ECO:0000256" key="2">
    <source>
        <dbReference type="SAM" id="Phobius"/>
    </source>
</evidence>
<organism evidence="3 4">
    <name type="scientific">Periweissella fabalis</name>
    <dbReference type="NCBI Taxonomy" id="1070421"/>
    <lineage>
        <taxon>Bacteria</taxon>
        <taxon>Bacillati</taxon>
        <taxon>Bacillota</taxon>
        <taxon>Bacilli</taxon>
        <taxon>Lactobacillales</taxon>
        <taxon>Lactobacillaceae</taxon>
        <taxon>Periweissella</taxon>
    </lineage>
</organism>
<sequence>MAYDDYDEPYDRDEYLDSFDHEDTNYDDIDYDPEIDETLDHDLFGYPNDLPDEEEVSNPALFNADGGLKDDPIITQQTAYESQIFGDYPVGGYDYPNPSDLLPGDELYHPGMYPEQIEANPLAFQTGIPPIGLPSTMDYGTPYDDFLDDNGIVDVLAPNYLGPIYWNDNLSLLEWQNLYTRNYICGIDPYTYRPYNVLAPYYWCFDYSPAEWDALYAANIASGGNYVKPIKHVKEPQPTQATATNELISAVAPKVNGAKSVEELTYFGKPLTPTQLKVRKFLDVHPVMTRLGKTIIYLIILIRGIYAVYQIIQWVQN</sequence>
<protein>
    <submittedName>
        <fullName evidence="3">Uncharacterized protein</fullName>
    </submittedName>
</protein>
<feature type="compositionally biased region" description="Basic and acidic residues" evidence="1">
    <location>
        <begin position="12"/>
        <end position="24"/>
    </location>
</feature>
<accession>A0A7X6S2H1</accession>
<evidence type="ECO:0000313" key="4">
    <source>
        <dbReference type="Proteomes" id="UP000549765"/>
    </source>
</evidence>
<comment type="caution">
    <text evidence="3">The sequence shown here is derived from an EMBL/GenBank/DDBJ whole genome shotgun (WGS) entry which is preliminary data.</text>
</comment>
<gene>
    <name evidence="3" type="ORF">HF964_01775</name>
</gene>
<reference evidence="3 4" key="1">
    <citation type="submission" date="2020-04" db="EMBL/GenBank/DDBJ databases">
        <title>MicrobeNet Type strains.</title>
        <authorList>
            <person name="Nicholson A.C."/>
        </authorList>
    </citation>
    <scope>NUCLEOTIDE SEQUENCE [LARGE SCALE GENOMIC DNA]</scope>
    <source>
        <strain evidence="3 4">CCUG 61472</strain>
    </source>
</reference>
<feature type="region of interest" description="Disordered" evidence="1">
    <location>
        <begin position="1"/>
        <end position="27"/>
    </location>
</feature>
<feature type="compositionally biased region" description="Acidic residues" evidence="1">
    <location>
        <begin position="1"/>
        <end position="11"/>
    </location>
</feature>
<evidence type="ECO:0000313" key="3">
    <source>
        <dbReference type="EMBL" id="NKZ23538.1"/>
    </source>
</evidence>
<dbReference type="RefSeq" id="WP_168721329.1">
    <property type="nucleotide sequence ID" value="NZ_JAAXPN010000001.1"/>
</dbReference>
<dbReference type="AlphaFoldDB" id="A0A7X6S2H1"/>
<proteinExistence type="predicted"/>
<dbReference type="Proteomes" id="UP000549765">
    <property type="component" value="Unassembled WGS sequence"/>
</dbReference>
<keyword evidence="2" id="KW-0812">Transmembrane</keyword>
<keyword evidence="2" id="KW-1133">Transmembrane helix</keyword>
<keyword evidence="2" id="KW-0472">Membrane</keyword>
<evidence type="ECO:0000256" key="1">
    <source>
        <dbReference type="SAM" id="MobiDB-lite"/>
    </source>
</evidence>
<name>A0A7X6S2H1_9LACO</name>